<gene>
    <name evidence="5" type="ORF">CC85DRAFT_260127</name>
</gene>
<protein>
    <recommendedName>
        <fullName evidence="3">Required for respiratory growth protein 9, mitochondrial</fullName>
    </recommendedName>
</protein>
<dbReference type="PANTHER" id="PTHR13475:SF3">
    <property type="entry name" value="NEUGRIN"/>
    <property type="match status" value="1"/>
</dbReference>
<accession>A0A0J0XN07</accession>
<name>A0A0J0XN07_9TREE</name>
<sequence>MGGMRELHAQDPAMWTPQALGQRFGISYEAVKRILRSKWAATTDDKDVGKWSRASDGVNSPVPQIRAVYELKRANEAQEKEAKESGDGKGKEKVKQKEVGETAKKAVGKGWGKSGQDQVGISRSTRGAPPFRQRGGFGLQQ</sequence>
<evidence type="ECO:0000256" key="1">
    <source>
        <dbReference type="ARBA" id="ARBA00003548"/>
    </source>
</evidence>
<dbReference type="GeneID" id="28981425"/>
<dbReference type="InterPro" id="IPR010487">
    <property type="entry name" value="NGRN/Rrg9"/>
</dbReference>
<feature type="compositionally biased region" description="Basic and acidic residues" evidence="4">
    <location>
        <begin position="73"/>
        <end position="104"/>
    </location>
</feature>
<dbReference type="AlphaFoldDB" id="A0A0J0XN07"/>
<keyword evidence="6" id="KW-1185">Reference proteome</keyword>
<dbReference type="Proteomes" id="UP000053611">
    <property type="component" value="Unassembled WGS sequence"/>
</dbReference>
<comment type="similarity">
    <text evidence="2">Belongs to the RRG9 family.</text>
</comment>
<feature type="compositionally biased region" description="Polar residues" evidence="4">
    <location>
        <begin position="115"/>
        <end position="125"/>
    </location>
</feature>
<comment type="function">
    <text evidence="1">Required for respiratory activity and maintenance and expression of the mitochondrial genome.</text>
</comment>
<feature type="region of interest" description="Disordered" evidence="4">
    <location>
        <begin position="73"/>
        <end position="141"/>
    </location>
</feature>
<evidence type="ECO:0000313" key="6">
    <source>
        <dbReference type="Proteomes" id="UP000053611"/>
    </source>
</evidence>
<organism evidence="5 6">
    <name type="scientific">Cutaneotrichosporon oleaginosum</name>
    <dbReference type="NCBI Taxonomy" id="879819"/>
    <lineage>
        <taxon>Eukaryota</taxon>
        <taxon>Fungi</taxon>
        <taxon>Dikarya</taxon>
        <taxon>Basidiomycota</taxon>
        <taxon>Agaricomycotina</taxon>
        <taxon>Tremellomycetes</taxon>
        <taxon>Trichosporonales</taxon>
        <taxon>Trichosporonaceae</taxon>
        <taxon>Cutaneotrichosporon</taxon>
    </lineage>
</organism>
<evidence type="ECO:0000313" key="5">
    <source>
        <dbReference type="EMBL" id="KLT42500.1"/>
    </source>
</evidence>
<dbReference type="OrthoDB" id="5578174at2759"/>
<reference evidence="5 6" key="1">
    <citation type="submission" date="2015-03" db="EMBL/GenBank/DDBJ databases">
        <title>Genomics and transcriptomics of the oil-accumulating basidiomycete yeast T. oleaginosus allow insights into substrate utilization and the diverse evolutionary trajectories of mating systems in fungi.</title>
        <authorList>
            <consortium name="DOE Joint Genome Institute"/>
            <person name="Kourist R."/>
            <person name="Kracht O."/>
            <person name="Bracharz F."/>
            <person name="Lipzen A."/>
            <person name="Nolan M."/>
            <person name="Ohm R."/>
            <person name="Grigoriev I."/>
            <person name="Sun S."/>
            <person name="Heitman J."/>
            <person name="Bruck T."/>
            <person name="Nowrousian M."/>
        </authorList>
    </citation>
    <scope>NUCLEOTIDE SEQUENCE [LARGE SCALE GENOMIC DNA]</scope>
    <source>
        <strain evidence="5 6">IBC0246</strain>
    </source>
</reference>
<proteinExistence type="inferred from homology"/>
<dbReference type="PANTHER" id="PTHR13475">
    <property type="entry name" value="NEUGRIN"/>
    <property type="match status" value="1"/>
</dbReference>
<evidence type="ECO:0000256" key="2">
    <source>
        <dbReference type="ARBA" id="ARBA00010895"/>
    </source>
</evidence>
<evidence type="ECO:0000256" key="4">
    <source>
        <dbReference type="SAM" id="MobiDB-lite"/>
    </source>
</evidence>
<evidence type="ECO:0000256" key="3">
    <source>
        <dbReference type="ARBA" id="ARBA00013566"/>
    </source>
</evidence>
<dbReference type="RefSeq" id="XP_018278991.1">
    <property type="nucleotide sequence ID" value="XM_018420822.1"/>
</dbReference>
<dbReference type="EMBL" id="KQ087204">
    <property type="protein sequence ID" value="KLT42500.1"/>
    <property type="molecule type" value="Genomic_DNA"/>
</dbReference>
<dbReference type="STRING" id="879819.A0A0J0XN07"/>